<keyword evidence="1" id="KW-0862">Zinc</keyword>
<keyword evidence="1" id="KW-0863">Zinc-finger</keyword>
<organism evidence="4 5">
    <name type="scientific">Xenoophorus captivus</name>
    <dbReference type="NCBI Taxonomy" id="1517983"/>
    <lineage>
        <taxon>Eukaryota</taxon>
        <taxon>Metazoa</taxon>
        <taxon>Chordata</taxon>
        <taxon>Craniata</taxon>
        <taxon>Vertebrata</taxon>
        <taxon>Euteleostomi</taxon>
        <taxon>Actinopterygii</taxon>
        <taxon>Neopterygii</taxon>
        <taxon>Teleostei</taxon>
        <taxon>Neoteleostei</taxon>
        <taxon>Acanthomorphata</taxon>
        <taxon>Ovalentaria</taxon>
        <taxon>Atherinomorphae</taxon>
        <taxon>Cyprinodontiformes</taxon>
        <taxon>Goodeidae</taxon>
        <taxon>Xenoophorus</taxon>
    </lineage>
</organism>
<dbReference type="InterPro" id="IPR051712">
    <property type="entry name" value="ARTD-AVP"/>
</dbReference>
<feature type="zinc finger region" description="C3H1-type" evidence="1">
    <location>
        <begin position="259"/>
        <end position="286"/>
    </location>
</feature>
<feature type="non-terminal residue" evidence="4">
    <location>
        <position position="1"/>
    </location>
</feature>
<dbReference type="PROSITE" id="PS50103">
    <property type="entry name" value="ZF_C3H1"/>
    <property type="match status" value="1"/>
</dbReference>
<evidence type="ECO:0000256" key="2">
    <source>
        <dbReference type="SAM" id="MobiDB-lite"/>
    </source>
</evidence>
<keyword evidence="1" id="KW-0479">Metal-binding</keyword>
<protein>
    <recommendedName>
        <fullName evidence="3">C3H1-type domain-containing protein</fullName>
    </recommendedName>
</protein>
<gene>
    <name evidence="4" type="ORF">XENOCAPTIV_011621</name>
</gene>
<proteinExistence type="predicted"/>
<accession>A0ABV0RAW3</accession>
<feature type="region of interest" description="Disordered" evidence="2">
    <location>
        <begin position="166"/>
        <end position="190"/>
    </location>
</feature>
<dbReference type="PANTHER" id="PTHR45740:SF7">
    <property type="entry name" value="PROTEIN MONO-ADP-RIBOSYLTRANSFERASE TIPARP"/>
    <property type="match status" value="1"/>
</dbReference>
<evidence type="ECO:0000313" key="5">
    <source>
        <dbReference type="Proteomes" id="UP001434883"/>
    </source>
</evidence>
<evidence type="ECO:0000256" key="1">
    <source>
        <dbReference type="PROSITE-ProRule" id="PRU00723"/>
    </source>
</evidence>
<feature type="compositionally biased region" description="Pro residues" evidence="2">
    <location>
        <begin position="179"/>
        <end position="189"/>
    </location>
</feature>
<dbReference type="Proteomes" id="UP001434883">
    <property type="component" value="Unassembled WGS sequence"/>
</dbReference>
<dbReference type="InterPro" id="IPR000571">
    <property type="entry name" value="Znf_CCCH"/>
</dbReference>
<comment type="caution">
    <text evidence="4">The sequence shown here is derived from an EMBL/GenBank/DDBJ whole genome shotgun (WGS) entry which is preliminary data.</text>
</comment>
<feature type="domain" description="C3H1-type" evidence="3">
    <location>
        <begin position="259"/>
        <end position="286"/>
    </location>
</feature>
<evidence type="ECO:0000259" key="3">
    <source>
        <dbReference type="PROSITE" id="PS50103"/>
    </source>
</evidence>
<name>A0ABV0RAW3_9TELE</name>
<evidence type="ECO:0000313" key="4">
    <source>
        <dbReference type="EMBL" id="MEQ2205293.1"/>
    </source>
</evidence>
<dbReference type="PANTHER" id="PTHR45740">
    <property type="entry name" value="POLY [ADP-RIBOSE] POLYMERASE"/>
    <property type="match status" value="1"/>
</dbReference>
<keyword evidence="5" id="KW-1185">Reference proteome</keyword>
<dbReference type="EMBL" id="JAHRIN010042035">
    <property type="protein sequence ID" value="MEQ2205293.1"/>
    <property type="molecule type" value="Genomic_DNA"/>
</dbReference>
<sequence>EDMDKTLHIIQKSADRVPAGISLDVSLNMNEGEDFTEQPIVGLSGKIPLVKPYFRKKQRKLDPKCIQRALDPILTSLLSTDTLVSGDGVFVPRSQPGRTPGTLCAAAVVKQSCVGQVCLKDPGTAEDAAAPTGVQGLMNRDVDEEIADTTAELEETERPQLKPGLRAAGSTETVTPPRRNIPPVTPPVPHQEGTIIKVKDLLTSGAKSVPVKDSSAIQDPHSQLLQSDKGVLFLNKSEEASLDLVFELLTQLQYHTHQSDSVDICVDFLQGRCVFGNDCAHHHTVLPYHWQIRRSSTQTWQSIADDAQEQLERLYCNPDQEQVRLKYQ</sequence>
<reference evidence="4 5" key="1">
    <citation type="submission" date="2021-06" db="EMBL/GenBank/DDBJ databases">
        <authorList>
            <person name="Palmer J.M."/>
        </authorList>
    </citation>
    <scope>NUCLEOTIDE SEQUENCE [LARGE SCALE GENOMIC DNA]</scope>
    <source>
        <strain evidence="4 5">XC_2019</strain>
        <tissue evidence="4">Muscle</tissue>
    </source>
</reference>